<evidence type="ECO:0000313" key="3">
    <source>
        <dbReference type="Proteomes" id="UP000256373"/>
    </source>
</evidence>
<evidence type="ECO:0008006" key="4">
    <source>
        <dbReference type="Google" id="ProtNLM"/>
    </source>
</evidence>
<name>A0A3D8YHI5_9BACT</name>
<keyword evidence="1" id="KW-0812">Transmembrane</keyword>
<protein>
    <recommendedName>
        <fullName evidence="4">Aerotolerance regulator N-terminal domain-containing protein</fullName>
    </recommendedName>
</protein>
<reference evidence="2 3" key="1">
    <citation type="submission" date="2018-07" db="EMBL/GenBank/DDBJ databases">
        <title>Dyadobacter roseus sp. nov., isolated from rose rhizosphere soil.</title>
        <authorList>
            <person name="Chen L."/>
        </authorList>
    </citation>
    <scope>NUCLEOTIDE SEQUENCE [LARGE SCALE GENOMIC DNA]</scope>
    <source>
        <strain evidence="2 3">RS19</strain>
    </source>
</reference>
<dbReference type="EMBL" id="QNUL01000004">
    <property type="protein sequence ID" value="REA62789.1"/>
    <property type="molecule type" value="Genomic_DNA"/>
</dbReference>
<comment type="caution">
    <text evidence="2">The sequence shown here is derived from an EMBL/GenBank/DDBJ whole genome shotgun (WGS) entry which is preliminary data.</text>
</comment>
<dbReference type="AlphaFoldDB" id="A0A3D8YHI5"/>
<dbReference type="Proteomes" id="UP000256373">
    <property type="component" value="Unassembled WGS sequence"/>
</dbReference>
<gene>
    <name evidence="2" type="ORF">DSL64_07660</name>
</gene>
<evidence type="ECO:0000256" key="1">
    <source>
        <dbReference type="SAM" id="Phobius"/>
    </source>
</evidence>
<feature type="transmembrane region" description="Helical" evidence="1">
    <location>
        <begin position="12"/>
        <end position="32"/>
    </location>
</feature>
<accession>A0A3D8YHI5</accession>
<evidence type="ECO:0000313" key="2">
    <source>
        <dbReference type="EMBL" id="REA62789.1"/>
    </source>
</evidence>
<keyword evidence="1" id="KW-1133">Transmembrane helix</keyword>
<proteinExistence type="predicted"/>
<keyword evidence="1" id="KW-0472">Membrane</keyword>
<organism evidence="2 3">
    <name type="scientific">Dyadobacter luteus</name>
    <dbReference type="NCBI Taxonomy" id="2259619"/>
    <lineage>
        <taxon>Bacteria</taxon>
        <taxon>Pseudomonadati</taxon>
        <taxon>Bacteroidota</taxon>
        <taxon>Cytophagia</taxon>
        <taxon>Cytophagales</taxon>
        <taxon>Spirosomataceae</taxon>
        <taxon>Dyadobacter</taxon>
    </lineage>
</organism>
<feature type="transmembrane region" description="Helical" evidence="1">
    <location>
        <begin position="44"/>
        <end position="67"/>
    </location>
</feature>
<keyword evidence="3" id="KW-1185">Reference proteome</keyword>
<sequence>MIQFNFDFHDGLNQIILILLVMLLPVQLWLLLFKSKPSWNGRLYLRLGLNILLWLVTLAFVLQPFWFSDGSGRTALLFGEEVSDDFRQAVRDSLPQSRVIRLDENTDAEKLLSVDSLVVAGQSFSDKTFNNLLLTTKRPALKWIPFRQSNSVYNLHWKAVLRKGEMQTVSGNIRTDAQQQLRLSFAGRTIDSTKLSTGDNSFRLQAPAFAQGQSWFTLTMGEKVLDTLHFFARPSEPLVFQFVQQSPDFESRNLATWLGKNGHSVQYLTTLSKDLESKESINMSKKEADIIVTDPMNASGALVKKALAAGKSVLFINIANPLSDIGRINTALGTKFALKRTSQQESVTIASGLTAFPYLFSVSGRQLNAADLPVAIEKQKGKVAVSLLNETFPLMLAGDSLAYQKVWNSILALVHPSSRNNISVEAPVISGLPAEVSLNNFANLPTQFTVGSDTIFPVESALNGLSYSASFRPVETGWLSTADSSGARLFVEKQSNYSDARIRDFLNSYFQKDAAVASTDQARHQPSPWLWLGLLLGCLTAVWVETKL</sequence>
<dbReference type="OrthoDB" id="980086at2"/>
<dbReference type="RefSeq" id="WP_115830086.1">
    <property type="nucleotide sequence ID" value="NZ_QNUL01000004.1"/>
</dbReference>